<dbReference type="PANTHER" id="PTHR30469">
    <property type="entry name" value="MULTIDRUG RESISTANCE PROTEIN MDTA"/>
    <property type="match status" value="1"/>
</dbReference>
<evidence type="ECO:0000259" key="4">
    <source>
        <dbReference type="Pfam" id="PF25967"/>
    </source>
</evidence>
<keyword evidence="3" id="KW-0812">Transmembrane</keyword>
<accession>A0A858R9J6</accession>
<feature type="domain" description="Multidrug resistance protein MdtA-like C-terminal permuted SH3" evidence="4">
    <location>
        <begin position="409"/>
        <end position="457"/>
    </location>
</feature>
<dbReference type="InterPro" id="IPR058627">
    <property type="entry name" value="MdtA-like_C"/>
</dbReference>
<dbReference type="Gene3D" id="2.40.30.170">
    <property type="match status" value="1"/>
</dbReference>
<dbReference type="Gene3D" id="2.40.50.100">
    <property type="match status" value="1"/>
</dbReference>
<dbReference type="PANTHER" id="PTHR30469:SF15">
    <property type="entry name" value="HLYD FAMILY OF SECRETION PROTEINS"/>
    <property type="match status" value="1"/>
</dbReference>
<comment type="similarity">
    <text evidence="1">Belongs to the membrane fusion protein (MFP) (TC 8.A.1) family.</text>
</comment>
<organism evidence="5 6">
    <name type="scientific">Aerophototrophica crusticola</name>
    <dbReference type="NCBI Taxonomy" id="1709002"/>
    <lineage>
        <taxon>Bacteria</taxon>
        <taxon>Pseudomonadati</taxon>
        <taxon>Pseudomonadota</taxon>
        <taxon>Alphaproteobacteria</taxon>
        <taxon>Rhodospirillales</taxon>
        <taxon>Rhodospirillaceae</taxon>
        <taxon>Aerophototrophica</taxon>
    </lineage>
</organism>
<dbReference type="NCBIfam" id="TIGR01730">
    <property type="entry name" value="RND_mfp"/>
    <property type="match status" value="1"/>
</dbReference>
<dbReference type="Gene3D" id="1.10.287.470">
    <property type="entry name" value="Helix hairpin bin"/>
    <property type="match status" value="1"/>
</dbReference>
<dbReference type="InterPro" id="IPR006143">
    <property type="entry name" value="RND_pump_MFP"/>
</dbReference>
<feature type="coiled-coil region" evidence="2">
    <location>
        <begin position="164"/>
        <end position="191"/>
    </location>
</feature>
<keyword evidence="3" id="KW-0472">Membrane</keyword>
<sequence length="491" mass="52433">MDSIDASYRREPVPVGPDITAEALRLAIPGQAEARAPGWRGALPRPNRAWFVQKARRYRRGLTALGILLAGVAGLAILVGTAPEVAREAKPERVWTVDAVTAARATHQPDIRLSGTLVAGRTVELRALVAGTVESVSPALRNGGVIRAGETLLQVEPLDYELGLRETRAEVQEAEARLAELRATAEAERSKQAFARQQLDVRERDLTRTQSLFEKGTVAAPRLEQAQVALAQERQAFAAAQNATQAADARVQQQQATLERLRAQLVKAETDLARTRLVAPFDGFVGSVNAEAGMRLSPADRVAVLSGAEGLEAEVNLPTDAYGRLVQDGQGIVGREAQVVWDMGSARITYPARVDRVADRISSATGGVGVFVRLEGNFTEQPLRPGAFVQVVIPDRRYAEVVHLPATALHGDGTVYVVGAEDRLEARKVAVAARTADSVFVASGVNQGDRVVTTRFQEIAGGVKVGIRTPAEAAKDAAEAAAEAKKQEGGQ</sequence>
<feature type="transmembrane region" description="Helical" evidence="3">
    <location>
        <begin position="62"/>
        <end position="82"/>
    </location>
</feature>
<feature type="coiled-coil region" evidence="2">
    <location>
        <begin position="223"/>
        <end position="278"/>
    </location>
</feature>
<reference evidence="5" key="1">
    <citation type="submission" date="2020-04" db="EMBL/GenBank/DDBJ databases">
        <title>A desert anoxygenic phototrophic bacterium fixes CO2 using RubisCO under aerobic conditions.</title>
        <authorList>
            <person name="Tang K."/>
        </authorList>
    </citation>
    <scope>NUCLEOTIDE SEQUENCE [LARGE SCALE GENOMIC DNA]</scope>
    <source>
        <strain evidence="5">MIMtkB3</strain>
    </source>
</reference>
<keyword evidence="3" id="KW-1133">Transmembrane helix</keyword>
<dbReference type="SUPFAM" id="SSF111369">
    <property type="entry name" value="HlyD-like secretion proteins"/>
    <property type="match status" value="2"/>
</dbReference>
<evidence type="ECO:0000313" key="5">
    <source>
        <dbReference type="EMBL" id="QJE74037.1"/>
    </source>
</evidence>
<proteinExistence type="inferred from homology"/>
<gene>
    <name evidence="5" type="ORF">HHL28_13885</name>
</gene>
<name>A0A858R9J6_9PROT</name>
<dbReference type="GO" id="GO:0015562">
    <property type="term" value="F:efflux transmembrane transporter activity"/>
    <property type="evidence" value="ECO:0007669"/>
    <property type="project" value="TreeGrafter"/>
</dbReference>
<keyword evidence="2" id="KW-0175">Coiled coil</keyword>
<dbReference type="GO" id="GO:1990281">
    <property type="term" value="C:efflux pump complex"/>
    <property type="evidence" value="ECO:0007669"/>
    <property type="project" value="TreeGrafter"/>
</dbReference>
<protein>
    <submittedName>
        <fullName evidence="5">Efflux RND transporter periplasmic adaptor subunit</fullName>
    </submittedName>
</protein>
<dbReference type="Pfam" id="PF25967">
    <property type="entry name" value="RND-MFP_C"/>
    <property type="match status" value="1"/>
</dbReference>
<evidence type="ECO:0000256" key="1">
    <source>
        <dbReference type="ARBA" id="ARBA00009477"/>
    </source>
</evidence>
<dbReference type="Proteomes" id="UP000501891">
    <property type="component" value="Chromosome"/>
</dbReference>
<dbReference type="AlphaFoldDB" id="A0A858R9J6"/>
<evidence type="ECO:0000313" key="6">
    <source>
        <dbReference type="Proteomes" id="UP000501891"/>
    </source>
</evidence>
<evidence type="ECO:0000256" key="3">
    <source>
        <dbReference type="SAM" id="Phobius"/>
    </source>
</evidence>
<dbReference type="EMBL" id="CP051775">
    <property type="protein sequence ID" value="QJE74037.1"/>
    <property type="molecule type" value="Genomic_DNA"/>
</dbReference>
<evidence type="ECO:0000256" key="2">
    <source>
        <dbReference type="SAM" id="Coils"/>
    </source>
</evidence>
<dbReference type="KEGG" id="acru:HHL28_13885"/>
<dbReference type="Gene3D" id="2.40.420.20">
    <property type="match status" value="1"/>
</dbReference>
<keyword evidence="6" id="KW-1185">Reference proteome</keyword>